<accession>A0A1G8C9B5</accession>
<dbReference type="Proteomes" id="UP000199274">
    <property type="component" value="Unassembled WGS sequence"/>
</dbReference>
<keyword evidence="1" id="KW-0812">Transmembrane</keyword>
<keyword evidence="2" id="KW-0808">Transferase</keyword>
<proteinExistence type="predicted"/>
<dbReference type="AlphaFoldDB" id="A0A1G8C9B5"/>
<protein>
    <submittedName>
        <fullName evidence="2">ADP-heptose:LPS heptosyltransferase</fullName>
    </submittedName>
</protein>
<keyword evidence="1" id="KW-1133">Transmembrane helix</keyword>
<dbReference type="GO" id="GO:0016740">
    <property type="term" value="F:transferase activity"/>
    <property type="evidence" value="ECO:0007669"/>
    <property type="project" value="UniProtKB-KW"/>
</dbReference>
<keyword evidence="1" id="KW-0472">Membrane</keyword>
<dbReference type="STRING" id="178355.SAMN04488062_10786"/>
<evidence type="ECO:0000313" key="2">
    <source>
        <dbReference type="EMBL" id="SDH42044.1"/>
    </source>
</evidence>
<dbReference type="EMBL" id="FNDB01000007">
    <property type="protein sequence ID" value="SDH42044.1"/>
    <property type="molecule type" value="Genomic_DNA"/>
</dbReference>
<name>A0A1G8C9B5_9FLAO</name>
<keyword evidence="3" id="KW-1185">Reference proteome</keyword>
<organism evidence="2 3">
    <name type="scientific">Flavobacterium omnivorum</name>
    <dbReference type="NCBI Taxonomy" id="178355"/>
    <lineage>
        <taxon>Bacteria</taxon>
        <taxon>Pseudomonadati</taxon>
        <taxon>Bacteroidota</taxon>
        <taxon>Flavobacteriia</taxon>
        <taxon>Flavobacteriales</taxon>
        <taxon>Flavobacteriaceae</taxon>
        <taxon>Flavobacterium</taxon>
    </lineage>
</organism>
<sequence>MSFLVKKIIKFFLRSYSKLKFEYKINIQKDEWFFIFPYGIGDFYLFLSLLTAFQKKNGVNSVSVGLVKPYQAQLLDIFEIKVKKIVFIDKKELQFCHCNNLNQGIPIILHPEYFLKESLYSLIGYNGLTLGDVYKIMLTLPIKTRYNKPIINQIVRNAAFEKFNKYNLTDCKNVLLAPHANSFDEDIIPFDFWEILNYELQALGYKVLINSSNKKYVDLKNVIAVDFSLSQAIPFVEMCKIFVGVRSGFCDLISSSKSQKYIIYPKIDWYAGTFLSGSSLISMGLTSDEIIEFEIDSDSIRQIINSIIHEIVKKNKYEGR</sequence>
<reference evidence="3" key="1">
    <citation type="submission" date="2016-10" db="EMBL/GenBank/DDBJ databases">
        <authorList>
            <person name="Varghese N."/>
            <person name="Submissions S."/>
        </authorList>
    </citation>
    <scope>NUCLEOTIDE SEQUENCE [LARGE SCALE GENOMIC DNA]</scope>
    <source>
        <strain evidence="3">CGMCC 1.2747</strain>
    </source>
</reference>
<evidence type="ECO:0000313" key="3">
    <source>
        <dbReference type="Proteomes" id="UP000199274"/>
    </source>
</evidence>
<evidence type="ECO:0000256" key="1">
    <source>
        <dbReference type="SAM" id="Phobius"/>
    </source>
</evidence>
<feature type="transmembrane region" description="Helical" evidence="1">
    <location>
        <begin position="32"/>
        <end position="53"/>
    </location>
</feature>
<gene>
    <name evidence="2" type="ORF">SAMN04488062_10786</name>
</gene>